<comment type="caution">
    <text evidence="1">The sequence shown here is derived from an EMBL/GenBank/DDBJ whole genome shotgun (WGS) entry which is preliminary data.</text>
</comment>
<name>A0AAV3M1U6_9GAMM</name>
<dbReference type="AlphaFoldDB" id="A0AAV3M1U6"/>
<protein>
    <submittedName>
        <fullName evidence="1">Uncharacterized protein</fullName>
    </submittedName>
</protein>
<dbReference type="Proteomes" id="UP000022311">
    <property type="component" value="Unassembled WGS sequence"/>
</dbReference>
<sequence length="44" mass="5034">MDKFVELSVYCDSSKQNKAFAIKLIEKYLHLSVNKLTAIKSMPT</sequence>
<reference evidence="1 2" key="1">
    <citation type="submission" date="2014-01" db="EMBL/GenBank/DDBJ databases">
        <authorList>
            <person name="Durkin A.S."/>
            <person name="McCorrison J."/>
            <person name="Torralba M."/>
            <person name="Gillis M."/>
            <person name="Haft D.H."/>
            <person name="Methe B."/>
            <person name="Sutton G."/>
            <person name="Nelson K.E."/>
        </authorList>
    </citation>
    <scope>NUCLEOTIDE SEQUENCE [LARGE SCALE GENOMIC DNA]</scope>
    <source>
        <strain evidence="1 2">205/92</strain>
    </source>
</reference>
<accession>A0AAV3M1U6</accession>
<evidence type="ECO:0000313" key="1">
    <source>
        <dbReference type="EMBL" id="EUD09666.1"/>
    </source>
</evidence>
<organism evidence="1 2">
    <name type="scientific">Providencia alcalifaciens 205/92</name>
    <dbReference type="NCBI Taxonomy" id="1256988"/>
    <lineage>
        <taxon>Bacteria</taxon>
        <taxon>Pseudomonadati</taxon>
        <taxon>Pseudomonadota</taxon>
        <taxon>Gammaproteobacteria</taxon>
        <taxon>Enterobacterales</taxon>
        <taxon>Morganellaceae</taxon>
        <taxon>Providencia</taxon>
    </lineage>
</organism>
<evidence type="ECO:0000313" key="2">
    <source>
        <dbReference type="Proteomes" id="UP000022311"/>
    </source>
</evidence>
<proteinExistence type="predicted"/>
<dbReference type="EMBL" id="JALD01000069">
    <property type="protein sequence ID" value="EUD09666.1"/>
    <property type="molecule type" value="Genomic_DNA"/>
</dbReference>
<gene>
    <name evidence="1" type="ORF">HMPREF1563_2888</name>
</gene>